<dbReference type="AlphaFoldDB" id="A0A915PN19"/>
<organism evidence="1 2">
    <name type="scientific">Setaria digitata</name>
    <dbReference type="NCBI Taxonomy" id="48799"/>
    <lineage>
        <taxon>Eukaryota</taxon>
        <taxon>Metazoa</taxon>
        <taxon>Ecdysozoa</taxon>
        <taxon>Nematoda</taxon>
        <taxon>Chromadorea</taxon>
        <taxon>Rhabditida</taxon>
        <taxon>Spirurina</taxon>
        <taxon>Spiruromorpha</taxon>
        <taxon>Filarioidea</taxon>
        <taxon>Setariidae</taxon>
        <taxon>Setaria</taxon>
    </lineage>
</organism>
<dbReference type="WBParaSite" id="sdigi.contig193.g5930.t1">
    <property type="protein sequence ID" value="sdigi.contig193.g5930.t1"/>
    <property type="gene ID" value="sdigi.contig193.g5930"/>
</dbReference>
<keyword evidence="1" id="KW-1185">Reference proteome</keyword>
<proteinExistence type="predicted"/>
<reference evidence="2" key="1">
    <citation type="submission" date="2022-11" db="UniProtKB">
        <authorList>
            <consortium name="WormBaseParasite"/>
        </authorList>
    </citation>
    <scope>IDENTIFICATION</scope>
</reference>
<protein>
    <submittedName>
        <fullName evidence="2">Uncharacterized protein</fullName>
    </submittedName>
</protein>
<dbReference type="Proteomes" id="UP000887581">
    <property type="component" value="Unplaced"/>
</dbReference>
<accession>A0A915PN19</accession>
<name>A0A915PN19_9BILA</name>
<evidence type="ECO:0000313" key="2">
    <source>
        <dbReference type="WBParaSite" id="sdigi.contig193.g5930.t1"/>
    </source>
</evidence>
<evidence type="ECO:0000313" key="1">
    <source>
        <dbReference type="Proteomes" id="UP000887581"/>
    </source>
</evidence>
<sequence length="60" mass="6544">MIEAGAVRTGWRGRPKAKQMDELGFLNRTRGVTVAERWAGQLLPPLFTPSSQSGRTSASD</sequence>